<dbReference type="SUPFAM" id="SSF53474">
    <property type="entry name" value="alpha/beta-Hydrolases"/>
    <property type="match status" value="1"/>
</dbReference>
<accession>A0A4R1B784</accession>
<dbReference type="Pfam" id="PF10503">
    <property type="entry name" value="Esterase_PHB"/>
    <property type="match status" value="1"/>
</dbReference>
<keyword evidence="4" id="KW-1185">Reference proteome</keyword>
<dbReference type="Gene3D" id="3.40.50.1820">
    <property type="entry name" value="alpha/beta hydrolase"/>
    <property type="match status" value="1"/>
</dbReference>
<dbReference type="PANTHER" id="PTHR43037:SF1">
    <property type="entry name" value="BLL1128 PROTEIN"/>
    <property type="match status" value="1"/>
</dbReference>
<dbReference type="Proteomes" id="UP000295443">
    <property type="component" value="Unassembled WGS sequence"/>
</dbReference>
<gene>
    <name evidence="3" type="ORF">EZJ19_15485</name>
</gene>
<reference evidence="3 4" key="1">
    <citation type="submission" date="2019-03" db="EMBL/GenBank/DDBJ databases">
        <title>Genome sequence of Thiobacillaceae bacterium LSR1, a sulfur-oxidizing bacterium isolated from freshwater sediment.</title>
        <authorList>
            <person name="Li S."/>
        </authorList>
    </citation>
    <scope>NUCLEOTIDE SEQUENCE [LARGE SCALE GENOMIC DNA]</scope>
    <source>
        <strain evidence="3 4">LSR1</strain>
    </source>
</reference>
<proteinExistence type="predicted"/>
<dbReference type="InterPro" id="IPR050955">
    <property type="entry name" value="Plant_Biomass_Hydrol_Est"/>
</dbReference>
<evidence type="ECO:0000256" key="2">
    <source>
        <dbReference type="ARBA" id="ARBA00022801"/>
    </source>
</evidence>
<name>A0A4R1B784_9PROT</name>
<keyword evidence="1" id="KW-0732">Signal</keyword>
<evidence type="ECO:0000313" key="3">
    <source>
        <dbReference type="EMBL" id="TCJ11553.1"/>
    </source>
</evidence>
<dbReference type="GO" id="GO:0005576">
    <property type="term" value="C:extracellular region"/>
    <property type="evidence" value="ECO:0007669"/>
    <property type="project" value="InterPro"/>
</dbReference>
<protein>
    <submittedName>
        <fullName evidence="3">Esterase</fullName>
    </submittedName>
</protein>
<comment type="caution">
    <text evidence="3">The sequence shown here is derived from an EMBL/GenBank/DDBJ whole genome shotgun (WGS) entry which is preliminary data.</text>
</comment>
<evidence type="ECO:0000313" key="4">
    <source>
        <dbReference type="Proteomes" id="UP000295443"/>
    </source>
</evidence>
<dbReference type="InterPro" id="IPR029058">
    <property type="entry name" value="AB_hydrolase_fold"/>
</dbReference>
<dbReference type="PANTHER" id="PTHR43037">
    <property type="entry name" value="UNNAMED PRODUCT-RELATED"/>
    <property type="match status" value="1"/>
</dbReference>
<dbReference type="OrthoDB" id="9767239at2"/>
<sequence>MTALRHGLAGILLVWLLGLAGPAPGAPLDPGRIEVGGRLRDYAVHLPNGRRPTAPAPLLLVLHGGNGASAETMMARYRFDEIGDRAGVIVVYPQGVDRQWNDGRNASFRRGRDNADVDDVGFVRALIDVLVRDLPVDRQRIYVAGMSNGGMMTYRLGIELGDRLAGIAAIIANVPANLIGRTPAAPLPVLIMNGTDDPVVPWNGGPVRVLGKSYGEVVSSQRSVDYWLAADRQTAPPRHTWPGDPVPADGCRPERIAYGEPGAPGEVVLYAMHGGGHNVPGADTPNLPGLLGRKCIDLDAAEAIWAFLAPHARP</sequence>
<dbReference type="RefSeq" id="WP_131449190.1">
    <property type="nucleotide sequence ID" value="NZ_SJZB01000053.1"/>
</dbReference>
<evidence type="ECO:0000256" key="1">
    <source>
        <dbReference type="ARBA" id="ARBA00022729"/>
    </source>
</evidence>
<organism evidence="3 4">
    <name type="scientific">Parasulfuritortus cantonensis</name>
    <dbReference type="NCBI Taxonomy" id="2528202"/>
    <lineage>
        <taxon>Bacteria</taxon>
        <taxon>Pseudomonadati</taxon>
        <taxon>Pseudomonadota</taxon>
        <taxon>Betaproteobacteria</taxon>
        <taxon>Nitrosomonadales</taxon>
        <taxon>Thiobacillaceae</taxon>
        <taxon>Parasulfuritortus</taxon>
    </lineage>
</organism>
<keyword evidence="2" id="KW-0378">Hydrolase</keyword>
<dbReference type="AlphaFoldDB" id="A0A4R1B784"/>
<dbReference type="EMBL" id="SJZB01000053">
    <property type="protein sequence ID" value="TCJ11553.1"/>
    <property type="molecule type" value="Genomic_DNA"/>
</dbReference>
<dbReference type="GO" id="GO:0016787">
    <property type="term" value="F:hydrolase activity"/>
    <property type="evidence" value="ECO:0007669"/>
    <property type="project" value="UniProtKB-KW"/>
</dbReference>
<dbReference type="InterPro" id="IPR010126">
    <property type="entry name" value="Esterase_phb"/>
</dbReference>